<name>A0A7K1V435_9NOCA</name>
<organism evidence="10 11">
    <name type="scientific">Nocardia terrae</name>
    <dbReference type="NCBI Taxonomy" id="2675851"/>
    <lineage>
        <taxon>Bacteria</taxon>
        <taxon>Bacillati</taxon>
        <taxon>Actinomycetota</taxon>
        <taxon>Actinomycetes</taxon>
        <taxon>Mycobacteriales</taxon>
        <taxon>Nocardiaceae</taxon>
        <taxon>Nocardia</taxon>
    </lineage>
</organism>
<dbReference type="GO" id="GO:0005524">
    <property type="term" value="F:ATP binding"/>
    <property type="evidence" value="ECO:0007669"/>
    <property type="project" value="UniProtKB-UniRule"/>
</dbReference>
<dbReference type="Gene3D" id="1.10.510.10">
    <property type="entry name" value="Transferase(Phosphotransferase) domain 1"/>
    <property type="match status" value="1"/>
</dbReference>
<dbReference type="InterPro" id="IPR000719">
    <property type="entry name" value="Prot_kinase_dom"/>
</dbReference>
<keyword evidence="11" id="KW-1185">Reference proteome</keyword>
<evidence type="ECO:0000256" key="4">
    <source>
        <dbReference type="ARBA" id="ARBA00022741"/>
    </source>
</evidence>
<dbReference type="Gene3D" id="3.30.200.20">
    <property type="entry name" value="Phosphorylase Kinase, domain 1"/>
    <property type="match status" value="1"/>
</dbReference>
<dbReference type="Proteomes" id="UP000466794">
    <property type="component" value="Unassembled WGS sequence"/>
</dbReference>
<comment type="caution">
    <text evidence="10">The sequence shown here is derived from an EMBL/GenBank/DDBJ whole genome shotgun (WGS) entry which is preliminary data.</text>
</comment>
<keyword evidence="2" id="KW-0723">Serine/threonine-protein kinase</keyword>
<sequence length="366" mass="40685">MRLINGRYELRGLVGKGGMAEVWDAWDRQLRRQVAVKVLDAGSLAVRAQDEQVAWQRFEREARIAAQMNCSNIVMLHDSGVFDENGCRSPFLVMEFIHGENLRQYLRARENQGLPGIARILTDALSGLVYAHSKQVVHRDIKPENIMICRDGTAKLADFGIAIEMRANMQRLTRAHQVVGTQNYSAPEYLEQGRFTHLSDVYSFAVVCTEALEAAFAPDNLPQRLKSILDQALSPDPALRFQSAAEFQHYFRDAVHAESREVTRKIQAPRPEPATVPVRAQTSVLTGQPPRPPAAPSGVDLPSTGLWGIFIHPALAYRQRVLEGLTRNDVRYIGGVLLGAAAAGITLGWLVFVLLAWVIVSLAHHL</sequence>
<dbReference type="GO" id="GO:0004674">
    <property type="term" value="F:protein serine/threonine kinase activity"/>
    <property type="evidence" value="ECO:0007669"/>
    <property type="project" value="UniProtKB-KW"/>
</dbReference>
<dbReference type="PROSITE" id="PS00108">
    <property type="entry name" value="PROTEIN_KINASE_ST"/>
    <property type="match status" value="1"/>
</dbReference>
<gene>
    <name evidence="10" type="ORF">GPX89_29685</name>
</gene>
<dbReference type="PANTHER" id="PTHR43289:SF6">
    <property type="entry name" value="SERINE_THREONINE-PROTEIN KINASE NEKL-3"/>
    <property type="match status" value="1"/>
</dbReference>
<keyword evidence="8" id="KW-1133">Transmembrane helix</keyword>
<keyword evidence="4 7" id="KW-0547">Nucleotide-binding</keyword>
<feature type="transmembrane region" description="Helical" evidence="8">
    <location>
        <begin position="336"/>
        <end position="360"/>
    </location>
</feature>
<accession>A0A7K1V435</accession>
<dbReference type="PROSITE" id="PS50011">
    <property type="entry name" value="PROTEIN_KINASE_DOM"/>
    <property type="match status" value="1"/>
</dbReference>
<protein>
    <recommendedName>
        <fullName evidence="1">non-specific serine/threonine protein kinase</fullName>
        <ecNumber evidence="1">2.7.11.1</ecNumber>
    </recommendedName>
</protein>
<evidence type="ECO:0000256" key="8">
    <source>
        <dbReference type="SAM" id="Phobius"/>
    </source>
</evidence>
<dbReference type="EC" id="2.7.11.1" evidence="1"/>
<dbReference type="PANTHER" id="PTHR43289">
    <property type="entry name" value="MITOGEN-ACTIVATED PROTEIN KINASE KINASE KINASE 20-RELATED"/>
    <property type="match status" value="1"/>
</dbReference>
<dbReference type="InterPro" id="IPR017441">
    <property type="entry name" value="Protein_kinase_ATP_BS"/>
</dbReference>
<dbReference type="SMART" id="SM00220">
    <property type="entry name" value="S_TKc"/>
    <property type="match status" value="1"/>
</dbReference>
<dbReference type="CDD" id="cd14014">
    <property type="entry name" value="STKc_PknB_like"/>
    <property type="match status" value="1"/>
</dbReference>
<keyword evidence="5 10" id="KW-0418">Kinase</keyword>
<keyword evidence="8" id="KW-0472">Membrane</keyword>
<feature type="binding site" evidence="7">
    <location>
        <position position="37"/>
    </location>
    <ligand>
        <name>ATP</name>
        <dbReference type="ChEBI" id="CHEBI:30616"/>
    </ligand>
</feature>
<evidence type="ECO:0000256" key="5">
    <source>
        <dbReference type="ARBA" id="ARBA00022777"/>
    </source>
</evidence>
<keyword evidence="3" id="KW-0808">Transferase</keyword>
<reference evidence="10 11" key="1">
    <citation type="submission" date="2019-12" db="EMBL/GenBank/DDBJ databases">
        <title>Nocardia sp. nov. ET3-3 isolated from soil.</title>
        <authorList>
            <person name="Kanchanasin P."/>
            <person name="Tanasupawat S."/>
            <person name="Yuki M."/>
            <person name="Kudo T."/>
        </authorList>
    </citation>
    <scope>NUCLEOTIDE SEQUENCE [LARGE SCALE GENOMIC DNA]</scope>
    <source>
        <strain evidence="10 11">ET3-3</strain>
    </source>
</reference>
<keyword evidence="8" id="KW-0812">Transmembrane</keyword>
<dbReference type="InterPro" id="IPR008271">
    <property type="entry name" value="Ser/Thr_kinase_AS"/>
</dbReference>
<feature type="domain" description="Protein kinase" evidence="9">
    <location>
        <begin position="8"/>
        <end position="252"/>
    </location>
</feature>
<dbReference type="Pfam" id="PF00069">
    <property type="entry name" value="Pkinase"/>
    <property type="match status" value="1"/>
</dbReference>
<proteinExistence type="predicted"/>
<evidence type="ECO:0000313" key="11">
    <source>
        <dbReference type="Proteomes" id="UP000466794"/>
    </source>
</evidence>
<evidence type="ECO:0000256" key="3">
    <source>
        <dbReference type="ARBA" id="ARBA00022679"/>
    </source>
</evidence>
<dbReference type="PROSITE" id="PS00107">
    <property type="entry name" value="PROTEIN_KINASE_ATP"/>
    <property type="match status" value="1"/>
</dbReference>
<evidence type="ECO:0000256" key="2">
    <source>
        <dbReference type="ARBA" id="ARBA00022527"/>
    </source>
</evidence>
<evidence type="ECO:0000256" key="7">
    <source>
        <dbReference type="PROSITE-ProRule" id="PRU10141"/>
    </source>
</evidence>
<evidence type="ECO:0000313" key="10">
    <source>
        <dbReference type="EMBL" id="MVU81403.1"/>
    </source>
</evidence>
<keyword evidence="6 7" id="KW-0067">ATP-binding</keyword>
<dbReference type="RefSeq" id="WP_157390987.1">
    <property type="nucleotide sequence ID" value="NZ_WRPP01000006.1"/>
</dbReference>
<dbReference type="EMBL" id="WRPP01000006">
    <property type="protein sequence ID" value="MVU81403.1"/>
    <property type="molecule type" value="Genomic_DNA"/>
</dbReference>
<dbReference type="InterPro" id="IPR011009">
    <property type="entry name" value="Kinase-like_dom_sf"/>
</dbReference>
<dbReference type="AlphaFoldDB" id="A0A7K1V435"/>
<evidence type="ECO:0000259" key="9">
    <source>
        <dbReference type="PROSITE" id="PS50011"/>
    </source>
</evidence>
<evidence type="ECO:0000256" key="1">
    <source>
        <dbReference type="ARBA" id="ARBA00012513"/>
    </source>
</evidence>
<evidence type="ECO:0000256" key="6">
    <source>
        <dbReference type="ARBA" id="ARBA00022840"/>
    </source>
</evidence>
<dbReference type="SUPFAM" id="SSF56112">
    <property type="entry name" value="Protein kinase-like (PK-like)"/>
    <property type="match status" value="1"/>
</dbReference>